<dbReference type="PRINTS" id="PR00723">
    <property type="entry name" value="SUBTILISIN"/>
</dbReference>
<feature type="active site" description="Charge relay system" evidence="5">
    <location>
        <position position="400"/>
    </location>
</feature>
<evidence type="ECO:0000256" key="1">
    <source>
        <dbReference type="ARBA" id="ARBA00011073"/>
    </source>
</evidence>
<dbReference type="PROSITE" id="PS00138">
    <property type="entry name" value="SUBTILASE_SER"/>
    <property type="match status" value="1"/>
</dbReference>
<dbReference type="EMBL" id="BLPG01000001">
    <property type="protein sequence ID" value="GFJ95500.1"/>
    <property type="molecule type" value="Genomic_DNA"/>
</dbReference>
<dbReference type="Proteomes" id="UP000482960">
    <property type="component" value="Unassembled WGS sequence"/>
</dbReference>
<proteinExistence type="inferred from homology"/>
<evidence type="ECO:0000256" key="2">
    <source>
        <dbReference type="ARBA" id="ARBA00022670"/>
    </source>
</evidence>
<dbReference type="GO" id="GO:0006508">
    <property type="term" value="P:proteolysis"/>
    <property type="evidence" value="ECO:0007669"/>
    <property type="project" value="UniProtKB-KW"/>
</dbReference>
<dbReference type="AlphaFoldDB" id="A0A6V8LIW4"/>
<evidence type="ECO:0000259" key="6">
    <source>
        <dbReference type="Pfam" id="PF00082"/>
    </source>
</evidence>
<comment type="caution">
    <text evidence="7">The sequence shown here is derived from an EMBL/GenBank/DDBJ whole genome shotgun (WGS) entry which is preliminary data.</text>
</comment>
<keyword evidence="8" id="KW-1185">Reference proteome</keyword>
<dbReference type="InterPro" id="IPR036852">
    <property type="entry name" value="Peptidase_S8/S53_dom_sf"/>
</dbReference>
<sequence>MDMDLWNAPAGEAFEGDYPESYGKYAAHLREIVARQLAELNSVGSSPRAPELLGILRGRRSGRQDLAQIEVLPRKRGGAGGSLIARGEIVMPADSFASPEVNAVVKARGFDQVAERGGLRVLRHGGAFQARVRETIDEFRREGGAGWFHAVGAMAAVGKGTGGPEPVDGPGAFAAPTGDRQPGPRVAVIDTGIPASRRGDGWLDAVPRDADNVDLLDAFPCGRDGFLDFQAGHGTFVAGIVQRVAPGADIRVYRAADSDGFATDADIAAALRRAYADGARIINLSLGIRTPDDEPPPGLAGAVAHIHADSGGQTVIVAAAGNFGDEDPCWPGSLAGVEAVAGLTAELQPSRWSSHGDHVRFSAVAEGIRSTFVPGNESPVFDREPESFPEDAWALWSGTSFAAPQIAGAIARICQELEMPPREATDLLAERGLAISKFGRGMRILEGVR</sequence>
<dbReference type="SUPFAM" id="SSF52743">
    <property type="entry name" value="Subtilisin-like"/>
    <property type="match status" value="1"/>
</dbReference>
<dbReference type="PROSITE" id="PS51892">
    <property type="entry name" value="SUBTILASE"/>
    <property type="match status" value="1"/>
</dbReference>
<feature type="domain" description="Peptidase S8/S53" evidence="6">
    <location>
        <begin position="183"/>
        <end position="418"/>
    </location>
</feature>
<comment type="similarity">
    <text evidence="1 5">Belongs to the peptidase S8 family.</text>
</comment>
<evidence type="ECO:0000256" key="5">
    <source>
        <dbReference type="PROSITE-ProRule" id="PRU01240"/>
    </source>
</evidence>
<dbReference type="InterPro" id="IPR050131">
    <property type="entry name" value="Peptidase_S8_subtilisin-like"/>
</dbReference>
<evidence type="ECO:0000256" key="4">
    <source>
        <dbReference type="ARBA" id="ARBA00022825"/>
    </source>
</evidence>
<dbReference type="CDD" id="cd00306">
    <property type="entry name" value="Peptidases_S8_S53"/>
    <property type="match status" value="1"/>
</dbReference>
<feature type="active site" description="Charge relay system" evidence="5">
    <location>
        <position position="233"/>
    </location>
</feature>
<keyword evidence="2 5" id="KW-0645">Protease</keyword>
<reference evidence="7 8" key="2">
    <citation type="submission" date="2020-03" db="EMBL/GenBank/DDBJ databases">
        <authorList>
            <person name="Ichikawa N."/>
            <person name="Kimura A."/>
            <person name="Kitahashi Y."/>
            <person name="Uohara A."/>
        </authorList>
    </citation>
    <scope>NUCLEOTIDE SEQUENCE [LARGE SCALE GENOMIC DNA]</scope>
    <source>
        <strain evidence="7 8">NBRC 108638</strain>
    </source>
</reference>
<dbReference type="PANTHER" id="PTHR43806:SF11">
    <property type="entry name" value="CEREVISIN-RELATED"/>
    <property type="match status" value="1"/>
</dbReference>
<keyword evidence="4 5" id="KW-0720">Serine protease</keyword>
<protein>
    <recommendedName>
        <fullName evidence="6">Peptidase S8/S53 domain-containing protein</fullName>
    </recommendedName>
</protein>
<dbReference type="Gene3D" id="3.40.50.200">
    <property type="entry name" value="Peptidase S8/S53 domain"/>
    <property type="match status" value="1"/>
</dbReference>
<gene>
    <name evidence="7" type="ORF">Prum_091420</name>
</gene>
<organism evidence="7 8">
    <name type="scientific">Phytohabitans rumicis</name>
    <dbReference type="NCBI Taxonomy" id="1076125"/>
    <lineage>
        <taxon>Bacteria</taxon>
        <taxon>Bacillati</taxon>
        <taxon>Actinomycetota</taxon>
        <taxon>Actinomycetes</taxon>
        <taxon>Micromonosporales</taxon>
        <taxon>Micromonosporaceae</taxon>
    </lineage>
</organism>
<evidence type="ECO:0000313" key="8">
    <source>
        <dbReference type="Proteomes" id="UP000482960"/>
    </source>
</evidence>
<dbReference type="PANTHER" id="PTHR43806">
    <property type="entry name" value="PEPTIDASE S8"/>
    <property type="match status" value="1"/>
</dbReference>
<feature type="active site" description="Charge relay system" evidence="5">
    <location>
        <position position="190"/>
    </location>
</feature>
<accession>A0A6V8LIW4</accession>
<dbReference type="InterPro" id="IPR015500">
    <property type="entry name" value="Peptidase_S8_subtilisin-rel"/>
</dbReference>
<dbReference type="InterPro" id="IPR000209">
    <property type="entry name" value="Peptidase_S8/S53_dom"/>
</dbReference>
<name>A0A6V8LIW4_9ACTN</name>
<evidence type="ECO:0000256" key="3">
    <source>
        <dbReference type="ARBA" id="ARBA00022801"/>
    </source>
</evidence>
<dbReference type="InterPro" id="IPR023828">
    <property type="entry name" value="Peptidase_S8_Ser-AS"/>
</dbReference>
<evidence type="ECO:0000313" key="7">
    <source>
        <dbReference type="EMBL" id="GFJ95500.1"/>
    </source>
</evidence>
<reference evidence="7 8" key="1">
    <citation type="submission" date="2020-03" db="EMBL/GenBank/DDBJ databases">
        <title>Whole genome shotgun sequence of Phytohabitans rumicis NBRC 108638.</title>
        <authorList>
            <person name="Komaki H."/>
            <person name="Tamura T."/>
        </authorList>
    </citation>
    <scope>NUCLEOTIDE SEQUENCE [LARGE SCALE GENOMIC DNA]</scope>
    <source>
        <strain evidence="7 8">NBRC 108638</strain>
    </source>
</reference>
<dbReference type="Pfam" id="PF00082">
    <property type="entry name" value="Peptidase_S8"/>
    <property type="match status" value="1"/>
</dbReference>
<keyword evidence="3 5" id="KW-0378">Hydrolase</keyword>
<dbReference type="GO" id="GO:0004252">
    <property type="term" value="F:serine-type endopeptidase activity"/>
    <property type="evidence" value="ECO:0007669"/>
    <property type="project" value="UniProtKB-UniRule"/>
</dbReference>